<dbReference type="RefSeq" id="WP_380737185.1">
    <property type="nucleotide sequence ID" value="NZ_JBHTJP010000032.1"/>
</dbReference>
<keyword evidence="2" id="KW-0808">Transferase</keyword>
<gene>
    <name evidence="2" type="ORF">ACFQ1G_04920</name>
</gene>
<proteinExistence type="predicted"/>
<dbReference type="InterPro" id="IPR028098">
    <property type="entry name" value="Glyco_trans_4-like_N"/>
</dbReference>
<dbReference type="SUPFAM" id="SSF53756">
    <property type="entry name" value="UDP-Glycosyltransferase/glycogen phosphorylase"/>
    <property type="match status" value="1"/>
</dbReference>
<accession>A0ABW3IEZ3</accession>
<keyword evidence="2" id="KW-0328">Glycosyltransferase</keyword>
<keyword evidence="3" id="KW-1185">Reference proteome</keyword>
<dbReference type="CDD" id="cd03801">
    <property type="entry name" value="GT4_PimA-like"/>
    <property type="match status" value="1"/>
</dbReference>
<dbReference type="PANTHER" id="PTHR12526">
    <property type="entry name" value="GLYCOSYLTRANSFERASE"/>
    <property type="match status" value="1"/>
</dbReference>
<name>A0ABW3IEZ3_9FLAO</name>
<dbReference type="Gene3D" id="3.40.50.2000">
    <property type="entry name" value="Glycogen Phosphorylase B"/>
    <property type="match status" value="2"/>
</dbReference>
<dbReference type="Pfam" id="PF13692">
    <property type="entry name" value="Glyco_trans_1_4"/>
    <property type="match status" value="1"/>
</dbReference>
<evidence type="ECO:0000259" key="1">
    <source>
        <dbReference type="Pfam" id="PF13439"/>
    </source>
</evidence>
<dbReference type="EMBL" id="JBHTJP010000032">
    <property type="protein sequence ID" value="MFD0976128.1"/>
    <property type="molecule type" value="Genomic_DNA"/>
</dbReference>
<dbReference type="Proteomes" id="UP001597100">
    <property type="component" value="Unassembled WGS sequence"/>
</dbReference>
<dbReference type="EC" id="2.4.-.-" evidence="2"/>
<dbReference type="Pfam" id="PF13439">
    <property type="entry name" value="Glyco_transf_4"/>
    <property type="match status" value="1"/>
</dbReference>
<comment type="caution">
    <text evidence="2">The sequence shown here is derived from an EMBL/GenBank/DDBJ whole genome shotgun (WGS) entry which is preliminary data.</text>
</comment>
<reference evidence="3" key="1">
    <citation type="journal article" date="2019" name="Int. J. Syst. Evol. Microbiol.">
        <title>The Global Catalogue of Microorganisms (GCM) 10K type strain sequencing project: providing services to taxonomists for standard genome sequencing and annotation.</title>
        <authorList>
            <consortium name="The Broad Institute Genomics Platform"/>
            <consortium name="The Broad Institute Genome Sequencing Center for Infectious Disease"/>
            <person name="Wu L."/>
            <person name="Ma J."/>
        </authorList>
    </citation>
    <scope>NUCLEOTIDE SEQUENCE [LARGE SCALE GENOMIC DNA]</scope>
    <source>
        <strain evidence="3">CCUG 60898</strain>
    </source>
</reference>
<feature type="domain" description="Glycosyltransferase subfamily 4-like N-terminal" evidence="1">
    <location>
        <begin position="12"/>
        <end position="167"/>
    </location>
</feature>
<evidence type="ECO:0000313" key="2">
    <source>
        <dbReference type="EMBL" id="MFD0976128.1"/>
    </source>
</evidence>
<protein>
    <submittedName>
        <fullName evidence="2">Glycosyltransferase family 4 protein</fullName>
        <ecNumber evidence="2">2.4.-.-</ecNumber>
    </submittedName>
</protein>
<organism evidence="2 3">
    <name type="scientific">Salinimicrobium gaetbulicola</name>
    <dbReference type="NCBI Taxonomy" id="999702"/>
    <lineage>
        <taxon>Bacteria</taxon>
        <taxon>Pseudomonadati</taxon>
        <taxon>Bacteroidota</taxon>
        <taxon>Flavobacteriia</taxon>
        <taxon>Flavobacteriales</taxon>
        <taxon>Flavobacteriaceae</taxon>
        <taxon>Salinimicrobium</taxon>
    </lineage>
</organism>
<dbReference type="GO" id="GO:0016757">
    <property type="term" value="F:glycosyltransferase activity"/>
    <property type="evidence" value="ECO:0007669"/>
    <property type="project" value="UniProtKB-KW"/>
</dbReference>
<evidence type="ECO:0000313" key="3">
    <source>
        <dbReference type="Proteomes" id="UP001597100"/>
    </source>
</evidence>
<dbReference type="PANTHER" id="PTHR12526:SF638">
    <property type="entry name" value="SPORE COAT PROTEIN SA"/>
    <property type="match status" value="1"/>
</dbReference>
<sequence>MNILHVSAVKNWGGGENHIEALCLESQLAFPEVNHQILCVRNGKFHQKIREKNIKFFTAPLALKFDLRFSRKIISLCRSEKIDLLHLHDPTALTLTILADKMGKLPPMVFSKKTSFPIKDRKQTLYKYNYPKIRKIFCVSEETKKIAALKIRDKEKLVTIYHGVNLQSQNCSTAFDLREKLKIGPEKILIGNIGNHIRAKNLETFIETVHELVNIQKYKNFHFVQLGVFTDRTEALKNKIASYKLEDHISLLGFVPGASNLIPQFDIMLLTSQSEGLPGVIYESFFHKTPVVSTKVGGIPEIIENGVNGLLAEKEDFKTLGQHILHLSESPELMKKFTDLSHEKLFKQYTSKLMAEKTLAEYKKIIHD</sequence>